<dbReference type="Proteomes" id="UP000553632">
    <property type="component" value="Unassembled WGS sequence"/>
</dbReference>
<evidence type="ECO:0000313" key="3">
    <source>
        <dbReference type="Proteomes" id="UP000553632"/>
    </source>
</evidence>
<keyword evidence="3" id="KW-1185">Reference proteome</keyword>
<gene>
    <name evidence="2" type="ORF">FOZ63_010075</name>
</gene>
<reference evidence="2 3" key="1">
    <citation type="submission" date="2020-04" db="EMBL/GenBank/DDBJ databases">
        <title>Perkinsus olseni comparative genomics.</title>
        <authorList>
            <person name="Bogema D.R."/>
        </authorList>
    </citation>
    <scope>NUCLEOTIDE SEQUENCE [LARGE SCALE GENOMIC DNA]</scope>
    <source>
        <strain evidence="2 3">ATCC PRA-207</strain>
    </source>
</reference>
<name>A0A7J6TMU4_PEROL</name>
<feature type="region of interest" description="Disordered" evidence="1">
    <location>
        <begin position="1"/>
        <end position="52"/>
    </location>
</feature>
<organism evidence="2 3">
    <name type="scientific">Perkinsus olseni</name>
    <name type="common">Perkinsus atlanticus</name>
    <dbReference type="NCBI Taxonomy" id="32597"/>
    <lineage>
        <taxon>Eukaryota</taxon>
        <taxon>Sar</taxon>
        <taxon>Alveolata</taxon>
        <taxon>Perkinsozoa</taxon>
        <taxon>Perkinsea</taxon>
        <taxon>Perkinsida</taxon>
        <taxon>Perkinsidae</taxon>
        <taxon>Perkinsus</taxon>
    </lineage>
</organism>
<dbReference type="EMBL" id="JABANO010009843">
    <property type="protein sequence ID" value="KAF4746127.1"/>
    <property type="molecule type" value="Genomic_DNA"/>
</dbReference>
<feature type="non-terminal residue" evidence="2">
    <location>
        <position position="1"/>
    </location>
</feature>
<evidence type="ECO:0000256" key="1">
    <source>
        <dbReference type="SAM" id="MobiDB-lite"/>
    </source>
</evidence>
<feature type="compositionally biased region" description="Basic residues" evidence="1">
    <location>
        <begin position="28"/>
        <end position="38"/>
    </location>
</feature>
<accession>A0A7J6TMU4</accession>
<sequence>YSTVRRNSRKISREVNMTEESDGTVRGERKRSARRLGGGRRDDPPPSSNAIGVHEDITLAGQNTDMSLFFKWASATTADLSSYASSPAETSISSAEQYGTSPAQRLSLLSISDGAEEPEPEGTPELGRSVFECRAGPEVGLFSTASQGLAGPLQGPGIGCKVDGVASYIDSIGARFTQGLGESALAAMSEASGAASGPLSELSIGIDARSVRKRPTEVPAGVEEEPPTKRSNIAGMCSVDLLLF</sequence>
<evidence type="ECO:0000313" key="2">
    <source>
        <dbReference type="EMBL" id="KAF4746127.1"/>
    </source>
</evidence>
<feature type="compositionally biased region" description="Basic residues" evidence="1">
    <location>
        <begin position="1"/>
        <end position="10"/>
    </location>
</feature>
<comment type="caution">
    <text evidence="2">The sequence shown here is derived from an EMBL/GenBank/DDBJ whole genome shotgun (WGS) entry which is preliminary data.</text>
</comment>
<protein>
    <submittedName>
        <fullName evidence="2">Uncharacterized protein</fullName>
    </submittedName>
</protein>
<dbReference type="AlphaFoldDB" id="A0A7J6TMU4"/>
<proteinExistence type="predicted"/>